<reference evidence="1" key="1">
    <citation type="submission" date="2019-11" db="EMBL/GenBank/DDBJ databases">
        <title>Characterization of Clostridium perfringens isolates from swine manure treated agricultural soils.</title>
        <authorList>
            <person name="Wushke S.T."/>
        </authorList>
    </citation>
    <scope>NUCLEOTIDE SEQUENCE</scope>
    <source>
        <strain evidence="1">X62</strain>
    </source>
</reference>
<accession>A0AAW9K2W5</accession>
<name>A0AAW9K2W5_CLOPF</name>
<dbReference type="EMBL" id="WNUR01000275">
    <property type="protein sequence ID" value="MDZ7542577.1"/>
    <property type="molecule type" value="Genomic_DNA"/>
</dbReference>
<dbReference type="Proteomes" id="UP001288944">
    <property type="component" value="Unassembled WGS sequence"/>
</dbReference>
<proteinExistence type="predicted"/>
<feature type="non-terminal residue" evidence="1">
    <location>
        <position position="128"/>
    </location>
</feature>
<comment type="caution">
    <text evidence="1">The sequence shown here is derived from an EMBL/GenBank/DDBJ whole genome shotgun (WGS) entry which is preliminary data.</text>
</comment>
<organism evidence="1 2">
    <name type="scientific">Clostridium perfringens</name>
    <dbReference type="NCBI Taxonomy" id="1502"/>
    <lineage>
        <taxon>Bacteria</taxon>
        <taxon>Bacillati</taxon>
        <taxon>Bacillota</taxon>
        <taxon>Clostridia</taxon>
        <taxon>Eubacteriales</taxon>
        <taxon>Clostridiaceae</taxon>
        <taxon>Clostridium</taxon>
    </lineage>
</organism>
<protein>
    <submittedName>
        <fullName evidence="1">Uncharacterized protein</fullName>
    </submittedName>
</protein>
<sequence length="128" mass="14722">MKRYLKYFSMGVIICLSFSLIGYDSSIKAKKKSTWNDAALKSMELFDDKGGYYTGFKHLEGFKQNAWEGMDKAYKLDSKSNTPVIDVDEARPSFCSSAIYMLLLKSLSIWNEFQKENVISKEAWVNLK</sequence>
<dbReference type="AlphaFoldDB" id="A0AAW9K2W5"/>
<gene>
    <name evidence="1" type="ORF">GNF83_15485</name>
</gene>
<evidence type="ECO:0000313" key="2">
    <source>
        <dbReference type="Proteomes" id="UP001288944"/>
    </source>
</evidence>
<evidence type="ECO:0000313" key="1">
    <source>
        <dbReference type="EMBL" id="MDZ7542577.1"/>
    </source>
</evidence>